<protein>
    <submittedName>
        <fullName evidence="1">Uncharacterized protein</fullName>
    </submittedName>
</protein>
<proteinExistence type="predicted"/>
<gene>
    <name evidence="1" type="ORF">OHU69_00695</name>
</gene>
<reference evidence="1" key="1">
    <citation type="submission" date="2022-10" db="EMBL/GenBank/DDBJ databases">
        <title>The complete genomes of actinobacterial strains from the NBC collection.</title>
        <authorList>
            <person name="Joergensen T.S."/>
            <person name="Alvarez Arevalo M."/>
            <person name="Sterndorff E.B."/>
            <person name="Faurdal D."/>
            <person name="Vuksanovic O."/>
            <person name="Mourched A.-S."/>
            <person name="Charusanti P."/>
            <person name="Shaw S."/>
            <person name="Blin K."/>
            <person name="Weber T."/>
        </authorList>
    </citation>
    <scope>NUCLEOTIDE SEQUENCE</scope>
    <source>
        <strain evidence="1">NBC_00119</strain>
    </source>
</reference>
<name>A0AAU1TVS3_9ACTN</name>
<organism evidence="1">
    <name type="scientific">Streptomyces sp. NBC_00119</name>
    <dbReference type="NCBI Taxonomy" id="2975659"/>
    <lineage>
        <taxon>Bacteria</taxon>
        <taxon>Bacillati</taxon>
        <taxon>Actinomycetota</taxon>
        <taxon>Actinomycetes</taxon>
        <taxon>Kitasatosporales</taxon>
        <taxon>Streptomycetaceae</taxon>
        <taxon>Streptomyces</taxon>
    </lineage>
</organism>
<dbReference type="AlphaFoldDB" id="A0AAU1TVS3"/>
<accession>A0AAU1TVS3</accession>
<evidence type="ECO:0000313" key="1">
    <source>
        <dbReference type="EMBL" id="WTS09792.1"/>
    </source>
</evidence>
<sequence length="135" mass="14752">MSRTEGPAVSHGDRINAADIAEAVTRAPFTYTDGTTQVFTHDGRTTYVEKGSQSSREGRVDDQGRFWSFCPPTYRATYDVSRITGADGDIAGGESRGDVRGTVHVRVRLIPGMRPTLSLFLREISVEAVSVVFPE</sequence>
<dbReference type="EMBL" id="CP108195">
    <property type="protein sequence ID" value="WTS09792.1"/>
    <property type="molecule type" value="Genomic_DNA"/>
</dbReference>